<dbReference type="InterPro" id="IPR011990">
    <property type="entry name" value="TPR-like_helical_dom_sf"/>
</dbReference>
<dbReference type="Gene3D" id="1.25.40.10">
    <property type="entry name" value="Tetratricopeptide repeat domain"/>
    <property type="match status" value="1"/>
</dbReference>
<dbReference type="GO" id="GO:0005524">
    <property type="term" value="F:ATP binding"/>
    <property type="evidence" value="ECO:0007669"/>
    <property type="project" value="UniProtKB-UniRule"/>
</dbReference>
<feature type="non-terminal residue" evidence="7">
    <location>
        <position position="1157"/>
    </location>
</feature>
<comment type="caution">
    <text evidence="7">The sequence shown here is derived from an EMBL/GenBank/DDBJ whole genome shotgun (WGS) entry which is preliminary data.</text>
</comment>
<dbReference type="PROSITE" id="PS51198">
    <property type="entry name" value="UVRD_HELICASE_ATP_BIND"/>
    <property type="match status" value="1"/>
</dbReference>
<reference evidence="7" key="2">
    <citation type="submission" date="2020-11" db="EMBL/GenBank/DDBJ databases">
        <authorList>
            <person name="McCartney M.A."/>
            <person name="Auch B."/>
            <person name="Kono T."/>
            <person name="Mallez S."/>
            <person name="Becker A."/>
            <person name="Gohl D.M."/>
            <person name="Silverstein K.A.T."/>
            <person name="Koren S."/>
            <person name="Bechman K.B."/>
            <person name="Herman A."/>
            <person name="Abrahante J.E."/>
            <person name="Garbe J."/>
        </authorList>
    </citation>
    <scope>NUCLEOTIDE SEQUENCE</scope>
    <source>
        <strain evidence="7">Duluth1</strain>
        <tissue evidence="7">Whole animal</tissue>
    </source>
</reference>
<dbReference type="EMBL" id="JAIWYP010000006">
    <property type="protein sequence ID" value="KAH3807147.1"/>
    <property type="molecule type" value="Genomic_DNA"/>
</dbReference>
<dbReference type="SUPFAM" id="SSF52540">
    <property type="entry name" value="P-loop containing nucleoside triphosphate hydrolases"/>
    <property type="match status" value="1"/>
</dbReference>
<feature type="domain" description="UvrD-like helicase ATP-binding" evidence="6">
    <location>
        <begin position="177"/>
        <end position="608"/>
    </location>
</feature>
<dbReference type="PANTHER" id="PTHR21529">
    <property type="entry name" value="MAMMARY TURMOR VIRUS RECEPTOR HOMOLOG 1, 2 MTVR1, 2"/>
    <property type="match status" value="1"/>
</dbReference>
<evidence type="ECO:0000256" key="4">
    <source>
        <dbReference type="ARBA" id="ARBA00022840"/>
    </source>
</evidence>
<evidence type="ECO:0000259" key="6">
    <source>
        <dbReference type="PROSITE" id="PS51198"/>
    </source>
</evidence>
<dbReference type="Gene3D" id="3.40.50.300">
    <property type="entry name" value="P-loop containing nucleotide triphosphate hydrolases"/>
    <property type="match status" value="2"/>
</dbReference>
<name>A0A9D4FZ47_DREPO</name>
<dbReference type="InterPro" id="IPR039904">
    <property type="entry name" value="TRANK1"/>
</dbReference>
<evidence type="ECO:0000313" key="7">
    <source>
        <dbReference type="EMBL" id="KAH3807147.1"/>
    </source>
</evidence>
<evidence type="ECO:0000256" key="2">
    <source>
        <dbReference type="ARBA" id="ARBA00022801"/>
    </source>
</evidence>
<reference evidence="7" key="1">
    <citation type="journal article" date="2019" name="bioRxiv">
        <title>The Genome of the Zebra Mussel, Dreissena polymorpha: A Resource for Invasive Species Research.</title>
        <authorList>
            <person name="McCartney M.A."/>
            <person name="Auch B."/>
            <person name="Kono T."/>
            <person name="Mallez S."/>
            <person name="Zhang Y."/>
            <person name="Obille A."/>
            <person name="Becker A."/>
            <person name="Abrahante J.E."/>
            <person name="Garbe J."/>
            <person name="Badalamenti J.P."/>
            <person name="Herman A."/>
            <person name="Mangelson H."/>
            <person name="Liachko I."/>
            <person name="Sullivan S."/>
            <person name="Sone E.D."/>
            <person name="Koren S."/>
            <person name="Silverstein K.A.T."/>
            <person name="Beckman K.B."/>
            <person name="Gohl D.M."/>
        </authorList>
    </citation>
    <scope>NUCLEOTIDE SEQUENCE</scope>
    <source>
        <strain evidence="7">Duluth1</strain>
        <tissue evidence="7">Whole animal</tissue>
    </source>
</reference>
<sequence length="1157" mass="133647">MLASGDWQPHLCKKVRHIPATLNLFEAKFSKGGRIMWELAITFSPRLSNTEGGMQGKVFSEVIRIWDVVVDHDKLNRTIRKITKSHNRGKSCILKKTLMSASLAAKHVNAGMRYPRLFIEASGGNYDVSENQTSMNLLSPASSNENEYHILKFYSFSSALLRTVLQNIETKVDFPFRVTDTEYTLINIESNAPILLIGRSGTGKTTCCVYRLWSQFRAYWATSPINPILPRCAYCISNKKEKSIPKENSESTCAANEAEQKDQDIYDHLHQLFITKNAVLCGEVRRNFRALRKGENLMEGHMQNEDENLPSRLQDVKDYAYPMFVTSRQLLLMLDVSVGPPYFFVRNEDGSLKEEIRDWNDRNAPVTLVSVDECLEDEDYIVEVFNDEIETTSTSRPNVSKNGATIVDRTKEITYMMFVDKFWKHLKHTHSSYHPTLVWTEIMSFIEGSYEALSEPRGYLDNKQYNDIGRKRAPNFSGDRDVIYSLFLEYKRFKTDNALFDETDLVHSVFKRLSVLNYRPWAIHQIFVDETQDFTQAELCLLIRLCQNPNDMFFTGDTAQSIMRGISFRFQDLRSLFHYMQEINRSTGSPIVAQPEEVYKLVYNYRTHAGILRLASSVLEIMAALFPESFDSLPPDQGLFEGPMPIVFESGSVSDLVLLLKGNQRNTVPIEFGAHQVILVVNDDAREALPAVLKLGLVLTIFEAKGLEFDDVLLYNFFTNSQASKEWRVVIEYLNRLINQKDNVVQFDYEILESSNHPRPLKFDANQHKILNSELKHLYTALTRARVNVWIFDEDREKRAPMYEFFKARKLVKNLKGQDINESSSQGSVFAVQSSPEDWRRRGREMMRHKMYAEASKCFRFSGDIKFEKMTQAHIRSRMAFDHKDNPNKMHLEFLCAAELYLECNKRIHAARCLQNANELKLAAQLFEQTGQYENAADLYRRLNIYHDSSRLYEKEGNFNKAISVLCANGDFESALDTLRRYEIKLRDLQVMQISVHDSGQQNVEFNEFVIQQRAAEFYHQRRNTENMIKAVSAFPELKDRIKFLEDRGYISHAARLLKDDNQCTAAVDLLVSHTKLDEAVTLAKETLSNKDIGKYILIKCRINQYLGNIREQCEKPKAEVGEAVVHALMQEKLTEWVSKLRRVNAEIRKEVMLSKP</sequence>
<evidence type="ECO:0000256" key="5">
    <source>
        <dbReference type="PROSITE-ProRule" id="PRU00560"/>
    </source>
</evidence>
<dbReference type="PANTHER" id="PTHR21529:SF4">
    <property type="entry name" value="TPR AND ANKYRIN REPEAT-CONTAINING PROTEIN 1"/>
    <property type="match status" value="1"/>
</dbReference>
<dbReference type="InterPro" id="IPR014016">
    <property type="entry name" value="UvrD-like_ATP-bd"/>
</dbReference>
<keyword evidence="4 5" id="KW-0067">ATP-binding</keyword>
<keyword evidence="8" id="KW-1185">Reference proteome</keyword>
<keyword evidence="1 5" id="KW-0547">Nucleotide-binding</keyword>
<evidence type="ECO:0000256" key="3">
    <source>
        <dbReference type="ARBA" id="ARBA00022806"/>
    </source>
</evidence>
<gene>
    <name evidence="7" type="ORF">DPMN_135480</name>
</gene>
<dbReference type="Proteomes" id="UP000828390">
    <property type="component" value="Unassembled WGS sequence"/>
</dbReference>
<evidence type="ECO:0000313" key="8">
    <source>
        <dbReference type="Proteomes" id="UP000828390"/>
    </source>
</evidence>
<organism evidence="7 8">
    <name type="scientific">Dreissena polymorpha</name>
    <name type="common">Zebra mussel</name>
    <name type="synonym">Mytilus polymorpha</name>
    <dbReference type="NCBI Taxonomy" id="45954"/>
    <lineage>
        <taxon>Eukaryota</taxon>
        <taxon>Metazoa</taxon>
        <taxon>Spiralia</taxon>
        <taxon>Lophotrochozoa</taxon>
        <taxon>Mollusca</taxon>
        <taxon>Bivalvia</taxon>
        <taxon>Autobranchia</taxon>
        <taxon>Heteroconchia</taxon>
        <taxon>Euheterodonta</taxon>
        <taxon>Imparidentia</taxon>
        <taxon>Neoheterodontei</taxon>
        <taxon>Myida</taxon>
        <taxon>Dreissenoidea</taxon>
        <taxon>Dreissenidae</taxon>
        <taxon>Dreissena</taxon>
    </lineage>
</organism>
<accession>A0A9D4FZ47</accession>
<dbReference type="SUPFAM" id="SSF48452">
    <property type="entry name" value="TPR-like"/>
    <property type="match status" value="1"/>
</dbReference>
<keyword evidence="2 5" id="KW-0378">Hydrolase</keyword>
<dbReference type="Pfam" id="PF00580">
    <property type="entry name" value="UvrD-helicase"/>
    <property type="match status" value="1"/>
</dbReference>
<protein>
    <recommendedName>
        <fullName evidence="6">UvrD-like helicase ATP-binding domain-containing protein</fullName>
    </recommendedName>
</protein>
<feature type="binding site" evidence="5">
    <location>
        <begin position="198"/>
        <end position="205"/>
    </location>
    <ligand>
        <name>ATP</name>
        <dbReference type="ChEBI" id="CHEBI:30616"/>
    </ligand>
</feature>
<evidence type="ECO:0000256" key="1">
    <source>
        <dbReference type="ARBA" id="ARBA00022741"/>
    </source>
</evidence>
<dbReference type="GO" id="GO:0004386">
    <property type="term" value="F:helicase activity"/>
    <property type="evidence" value="ECO:0007669"/>
    <property type="project" value="UniProtKB-UniRule"/>
</dbReference>
<keyword evidence="3 5" id="KW-0347">Helicase</keyword>
<dbReference type="InterPro" id="IPR027417">
    <property type="entry name" value="P-loop_NTPase"/>
</dbReference>
<dbReference type="AlphaFoldDB" id="A0A9D4FZ47"/>
<proteinExistence type="predicted"/>
<dbReference type="GO" id="GO:0016787">
    <property type="term" value="F:hydrolase activity"/>
    <property type="evidence" value="ECO:0007669"/>
    <property type="project" value="UniProtKB-UniRule"/>
</dbReference>